<dbReference type="PANTHER" id="PTHR23121:SF10">
    <property type="entry name" value="MAJOR FACILITATOR SUPERFAMILY DOMAIN-CONTAINING PROTEIN 4A"/>
    <property type="match status" value="1"/>
</dbReference>
<evidence type="ECO:0000256" key="1">
    <source>
        <dbReference type="ARBA" id="ARBA00022692"/>
    </source>
</evidence>
<evidence type="ECO:0000256" key="5">
    <source>
        <dbReference type="SAM" id="Phobius"/>
    </source>
</evidence>
<evidence type="ECO:0000256" key="4">
    <source>
        <dbReference type="SAM" id="MobiDB-lite"/>
    </source>
</evidence>
<keyword evidence="1 5" id="KW-0812">Transmembrane</keyword>
<dbReference type="SUPFAM" id="SSF103473">
    <property type="entry name" value="MFS general substrate transporter"/>
    <property type="match status" value="2"/>
</dbReference>
<dbReference type="AlphaFoldDB" id="A0AAE1DQE6"/>
<feature type="transmembrane region" description="Helical" evidence="5">
    <location>
        <begin position="225"/>
        <end position="244"/>
    </location>
</feature>
<feature type="transmembrane region" description="Helical" evidence="5">
    <location>
        <begin position="164"/>
        <end position="183"/>
    </location>
</feature>
<dbReference type="PANTHER" id="PTHR23121">
    <property type="entry name" value="SODIUM-DEPENDENT GLUCOSE TRANSPORTER 1"/>
    <property type="match status" value="1"/>
</dbReference>
<keyword evidence="3 5" id="KW-0472">Membrane</keyword>
<proteinExistence type="predicted"/>
<gene>
    <name evidence="6" type="ORF">RRG08_013170</name>
</gene>
<feature type="transmembrane region" description="Helical" evidence="5">
    <location>
        <begin position="353"/>
        <end position="376"/>
    </location>
</feature>
<feature type="transmembrane region" description="Helical" evidence="5">
    <location>
        <begin position="480"/>
        <end position="502"/>
    </location>
</feature>
<evidence type="ECO:0000256" key="2">
    <source>
        <dbReference type="ARBA" id="ARBA00022989"/>
    </source>
</evidence>
<keyword evidence="7" id="KW-1185">Reference proteome</keyword>
<dbReference type="Gene3D" id="1.20.1250.20">
    <property type="entry name" value="MFS general substrate transporter like domains"/>
    <property type="match status" value="2"/>
</dbReference>
<keyword evidence="2 5" id="KW-1133">Transmembrane helix</keyword>
<sequence>MSTLTNDDGRLTAVEPIAGESLILSSVPQRNPDDISYVRPSPSEPRRDNALRTRSNVKTTKFLACCSREPDASTHPAKRRNIIADFRRKCRDDVVYSDNLRHSLCLALALFALGVTESQNGPTFLDLQIITGTDVGQASAFFTSHSCGYLLGSTISGYLSGRKINASLTLLVNMLAMGTAVILMPYCSIFGAMVAMRGLTGIFGGFIDTTANAEHMRIWGKDGPVLMQLLHFCFAVGGVVSPLVTEPFLAEREDEVADLSQNSSSTNSIEDHGRDHLADENLNKLKSKRGQKVMNRINVEDTFANFLMTFVVRRFKTVSKSDGAHITAVYWSSFAASRFLMIFVSRALSPVRVLYLGGSLMLLSFTGFALSSGPWVGGGGSDSTHVQYVNASHGVTNSLEDGTTQAAGDAGGSVPALTFFAAMAGLAMSGVFPAGISWSGAELIEVTGRVSSCVFISASIGAMLNPLLVSRLMQDVSNMWFCYVLLLEVSGLVLVFCTLLAFNRCFLNQRYGKLHNSDLDVVVAGALADVDEADDRMMGNGCDGYGEHSTESLPPFESERLNAVGV</sequence>
<comment type="caution">
    <text evidence="6">The sequence shown here is derived from an EMBL/GenBank/DDBJ whole genome shotgun (WGS) entry which is preliminary data.</text>
</comment>
<evidence type="ECO:0000313" key="6">
    <source>
        <dbReference type="EMBL" id="KAK3778907.1"/>
    </source>
</evidence>
<organism evidence="6 7">
    <name type="scientific">Elysia crispata</name>
    <name type="common">lettuce slug</name>
    <dbReference type="NCBI Taxonomy" id="231223"/>
    <lineage>
        <taxon>Eukaryota</taxon>
        <taxon>Metazoa</taxon>
        <taxon>Spiralia</taxon>
        <taxon>Lophotrochozoa</taxon>
        <taxon>Mollusca</taxon>
        <taxon>Gastropoda</taxon>
        <taxon>Heterobranchia</taxon>
        <taxon>Euthyneura</taxon>
        <taxon>Panpulmonata</taxon>
        <taxon>Sacoglossa</taxon>
        <taxon>Placobranchoidea</taxon>
        <taxon>Plakobranchidae</taxon>
        <taxon>Elysia</taxon>
    </lineage>
</organism>
<feature type="transmembrane region" description="Helical" evidence="5">
    <location>
        <begin position="416"/>
        <end position="438"/>
    </location>
</feature>
<protein>
    <submittedName>
        <fullName evidence="6">Uncharacterized protein</fullName>
    </submittedName>
</protein>
<evidence type="ECO:0000256" key="3">
    <source>
        <dbReference type="ARBA" id="ARBA00023136"/>
    </source>
</evidence>
<dbReference type="InterPro" id="IPR036259">
    <property type="entry name" value="MFS_trans_sf"/>
</dbReference>
<dbReference type="EMBL" id="JAWDGP010002895">
    <property type="protein sequence ID" value="KAK3778907.1"/>
    <property type="molecule type" value="Genomic_DNA"/>
</dbReference>
<feature type="region of interest" description="Disordered" evidence="4">
    <location>
        <begin position="31"/>
        <end position="50"/>
    </location>
</feature>
<reference evidence="6" key="1">
    <citation type="journal article" date="2023" name="G3 (Bethesda)">
        <title>A reference genome for the long-term kleptoplast-retaining sea slug Elysia crispata morphotype clarki.</title>
        <authorList>
            <person name="Eastman K.E."/>
            <person name="Pendleton A.L."/>
            <person name="Shaikh M.A."/>
            <person name="Suttiyut T."/>
            <person name="Ogas R."/>
            <person name="Tomko P."/>
            <person name="Gavelis G."/>
            <person name="Widhalm J.R."/>
            <person name="Wisecaver J.H."/>
        </authorList>
    </citation>
    <scope>NUCLEOTIDE SEQUENCE</scope>
    <source>
        <strain evidence="6">ECLA1</strain>
    </source>
</reference>
<name>A0AAE1DQE6_9GAST</name>
<dbReference type="Proteomes" id="UP001283361">
    <property type="component" value="Unassembled WGS sequence"/>
</dbReference>
<evidence type="ECO:0000313" key="7">
    <source>
        <dbReference type="Proteomes" id="UP001283361"/>
    </source>
</evidence>
<feature type="transmembrane region" description="Helical" evidence="5">
    <location>
        <begin position="450"/>
        <end position="468"/>
    </location>
</feature>
<accession>A0AAE1DQE6</accession>